<dbReference type="InterPro" id="IPR001789">
    <property type="entry name" value="Sig_transdc_resp-reg_receiver"/>
</dbReference>
<feature type="domain" description="Response regulatory" evidence="8">
    <location>
        <begin position="7"/>
        <end position="119"/>
    </location>
</feature>
<keyword evidence="4 7" id="KW-0238">DNA-binding</keyword>
<evidence type="ECO:0000256" key="3">
    <source>
        <dbReference type="ARBA" id="ARBA00023015"/>
    </source>
</evidence>
<evidence type="ECO:0000256" key="2">
    <source>
        <dbReference type="ARBA" id="ARBA00023012"/>
    </source>
</evidence>
<evidence type="ECO:0000256" key="7">
    <source>
        <dbReference type="PROSITE-ProRule" id="PRU01091"/>
    </source>
</evidence>
<evidence type="ECO:0000313" key="10">
    <source>
        <dbReference type="EMBL" id="MDA0162617.1"/>
    </source>
</evidence>
<keyword evidence="5" id="KW-0804">Transcription</keyword>
<accession>A0A9X3S2T1</accession>
<dbReference type="InterPro" id="IPR001867">
    <property type="entry name" value="OmpR/PhoB-type_DNA-bd"/>
</dbReference>
<dbReference type="SUPFAM" id="SSF46894">
    <property type="entry name" value="C-terminal effector domain of the bipartite response regulators"/>
    <property type="match status" value="1"/>
</dbReference>
<proteinExistence type="predicted"/>
<protein>
    <submittedName>
        <fullName evidence="10">Response regulator transcription factor</fullName>
    </submittedName>
</protein>
<name>A0A9X3S2T1_9ACTN</name>
<dbReference type="Gene3D" id="1.10.10.10">
    <property type="entry name" value="Winged helix-like DNA-binding domain superfamily/Winged helix DNA-binding domain"/>
    <property type="match status" value="1"/>
</dbReference>
<evidence type="ECO:0000256" key="4">
    <source>
        <dbReference type="ARBA" id="ARBA00023125"/>
    </source>
</evidence>
<feature type="DNA-binding region" description="OmpR/PhoB-type" evidence="7">
    <location>
        <begin position="130"/>
        <end position="229"/>
    </location>
</feature>
<keyword evidence="1 6" id="KW-0597">Phosphoprotein</keyword>
<dbReference type="Pfam" id="PF00486">
    <property type="entry name" value="Trans_reg_C"/>
    <property type="match status" value="1"/>
</dbReference>
<reference evidence="10" key="1">
    <citation type="submission" date="2022-10" db="EMBL/GenBank/DDBJ databases">
        <title>The WGS of Solirubrobacter ginsenosidimutans DSM 21036.</title>
        <authorList>
            <person name="Jiang Z."/>
        </authorList>
    </citation>
    <scope>NUCLEOTIDE SEQUENCE</scope>
    <source>
        <strain evidence="10">DSM 21036</strain>
    </source>
</reference>
<dbReference type="SMART" id="SM00448">
    <property type="entry name" value="REC"/>
    <property type="match status" value="1"/>
</dbReference>
<organism evidence="10 11">
    <name type="scientific">Solirubrobacter ginsenosidimutans</name>
    <dbReference type="NCBI Taxonomy" id="490573"/>
    <lineage>
        <taxon>Bacteria</taxon>
        <taxon>Bacillati</taxon>
        <taxon>Actinomycetota</taxon>
        <taxon>Thermoleophilia</taxon>
        <taxon>Solirubrobacterales</taxon>
        <taxon>Solirubrobacteraceae</taxon>
        <taxon>Solirubrobacter</taxon>
    </lineage>
</organism>
<dbReference type="InterPro" id="IPR039420">
    <property type="entry name" value="WalR-like"/>
</dbReference>
<dbReference type="Gene3D" id="3.40.50.2300">
    <property type="match status" value="1"/>
</dbReference>
<dbReference type="PROSITE" id="PS50110">
    <property type="entry name" value="RESPONSE_REGULATORY"/>
    <property type="match status" value="1"/>
</dbReference>
<dbReference type="CDD" id="cd00383">
    <property type="entry name" value="trans_reg_C"/>
    <property type="match status" value="1"/>
</dbReference>
<dbReference type="FunFam" id="1.10.10.10:FF:000018">
    <property type="entry name" value="DNA-binding response regulator ResD"/>
    <property type="match status" value="1"/>
</dbReference>
<keyword evidence="3" id="KW-0805">Transcription regulation</keyword>
<keyword evidence="11" id="KW-1185">Reference proteome</keyword>
<feature type="modified residue" description="4-aspartylphosphate" evidence="6">
    <location>
        <position position="56"/>
    </location>
</feature>
<dbReference type="GO" id="GO:0006355">
    <property type="term" value="P:regulation of DNA-templated transcription"/>
    <property type="evidence" value="ECO:0007669"/>
    <property type="project" value="InterPro"/>
</dbReference>
<dbReference type="GO" id="GO:0000976">
    <property type="term" value="F:transcription cis-regulatory region binding"/>
    <property type="evidence" value="ECO:0007669"/>
    <property type="project" value="TreeGrafter"/>
</dbReference>
<feature type="domain" description="OmpR/PhoB-type" evidence="9">
    <location>
        <begin position="130"/>
        <end position="229"/>
    </location>
</feature>
<evidence type="ECO:0000256" key="5">
    <source>
        <dbReference type="ARBA" id="ARBA00023163"/>
    </source>
</evidence>
<evidence type="ECO:0000256" key="1">
    <source>
        <dbReference type="ARBA" id="ARBA00022553"/>
    </source>
</evidence>
<dbReference type="RefSeq" id="WP_270041857.1">
    <property type="nucleotide sequence ID" value="NZ_JAPDOD010000019.1"/>
</dbReference>
<dbReference type="EMBL" id="JAPDOD010000019">
    <property type="protein sequence ID" value="MDA0162617.1"/>
    <property type="molecule type" value="Genomic_DNA"/>
</dbReference>
<dbReference type="GO" id="GO:0032993">
    <property type="term" value="C:protein-DNA complex"/>
    <property type="evidence" value="ECO:0007669"/>
    <property type="project" value="TreeGrafter"/>
</dbReference>
<sequence length="229" mass="25533">MEPVERRVLIVDDEPPLAELLALGLREFGLTPGVARDGHEALAAISAFQPELLVVDARLNQLSGLEVVRRVRALPGPRIGILVAAGEADRLSGFAAGADDEMLKPLALEELAARLRAIHARCRAPSETPEPPLSYGELTIDIARRRVEVAGRVVDVRRREFDLLRFLARHPGEVFTRDELIAQVWRAPAGVDPSTVTVHVRRLRLRLERDPSRPRWLETVHGVGYRFRP</sequence>
<dbReference type="InterPro" id="IPR036388">
    <property type="entry name" value="WH-like_DNA-bd_sf"/>
</dbReference>
<dbReference type="Proteomes" id="UP001149140">
    <property type="component" value="Unassembled WGS sequence"/>
</dbReference>
<comment type="caution">
    <text evidence="10">The sequence shown here is derived from an EMBL/GenBank/DDBJ whole genome shotgun (WGS) entry which is preliminary data.</text>
</comment>
<evidence type="ECO:0000256" key="6">
    <source>
        <dbReference type="PROSITE-ProRule" id="PRU00169"/>
    </source>
</evidence>
<dbReference type="PANTHER" id="PTHR48111:SF1">
    <property type="entry name" value="TWO-COMPONENT RESPONSE REGULATOR ORR33"/>
    <property type="match status" value="1"/>
</dbReference>
<dbReference type="InterPro" id="IPR016032">
    <property type="entry name" value="Sig_transdc_resp-reg_C-effctor"/>
</dbReference>
<dbReference type="SMART" id="SM00862">
    <property type="entry name" value="Trans_reg_C"/>
    <property type="match status" value="1"/>
</dbReference>
<dbReference type="Pfam" id="PF00072">
    <property type="entry name" value="Response_reg"/>
    <property type="match status" value="1"/>
</dbReference>
<evidence type="ECO:0000259" key="8">
    <source>
        <dbReference type="PROSITE" id="PS50110"/>
    </source>
</evidence>
<dbReference type="AlphaFoldDB" id="A0A9X3S2T1"/>
<dbReference type="PANTHER" id="PTHR48111">
    <property type="entry name" value="REGULATOR OF RPOS"/>
    <property type="match status" value="1"/>
</dbReference>
<dbReference type="InterPro" id="IPR011006">
    <property type="entry name" value="CheY-like_superfamily"/>
</dbReference>
<evidence type="ECO:0000313" key="11">
    <source>
        <dbReference type="Proteomes" id="UP001149140"/>
    </source>
</evidence>
<dbReference type="PROSITE" id="PS51755">
    <property type="entry name" value="OMPR_PHOB"/>
    <property type="match status" value="1"/>
</dbReference>
<dbReference type="GO" id="GO:0000156">
    <property type="term" value="F:phosphorelay response regulator activity"/>
    <property type="evidence" value="ECO:0007669"/>
    <property type="project" value="TreeGrafter"/>
</dbReference>
<gene>
    <name evidence="10" type="ORF">OM076_20250</name>
</gene>
<dbReference type="SUPFAM" id="SSF52172">
    <property type="entry name" value="CheY-like"/>
    <property type="match status" value="1"/>
</dbReference>
<evidence type="ECO:0000259" key="9">
    <source>
        <dbReference type="PROSITE" id="PS51755"/>
    </source>
</evidence>
<dbReference type="GO" id="GO:0005829">
    <property type="term" value="C:cytosol"/>
    <property type="evidence" value="ECO:0007669"/>
    <property type="project" value="TreeGrafter"/>
</dbReference>
<keyword evidence="2" id="KW-0902">Two-component regulatory system</keyword>